<dbReference type="EMBL" id="LPXO01000011">
    <property type="protein sequence ID" value="KUF09672.1"/>
    <property type="molecule type" value="Genomic_DNA"/>
</dbReference>
<feature type="transmembrane region" description="Helical" evidence="4">
    <location>
        <begin position="234"/>
        <end position="256"/>
    </location>
</feature>
<protein>
    <recommendedName>
        <fullName evidence="5">Major facilitator superfamily (MFS) profile domain-containing protein</fullName>
    </recommendedName>
</protein>
<dbReference type="Gene3D" id="1.20.1250.20">
    <property type="entry name" value="MFS general substrate transporter like domains"/>
    <property type="match status" value="2"/>
</dbReference>
<feature type="transmembrane region" description="Helical" evidence="4">
    <location>
        <begin position="263"/>
        <end position="283"/>
    </location>
</feature>
<dbReference type="GO" id="GO:0005886">
    <property type="term" value="C:plasma membrane"/>
    <property type="evidence" value="ECO:0007669"/>
    <property type="project" value="TreeGrafter"/>
</dbReference>
<dbReference type="CDD" id="cd17477">
    <property type="entry name" value="MFS_YcaD_like"/>
    <property type="match status" value="1"/>
</dbReference>
<evidence type="ECO:0000313" key="6">
    <source>
        <dbReference type="EMBL" id="KUF09672.1"/>
    </source>
</evidence>
<dbReference type="Proteomes" id="UP000054396">
    <property type="component" value="Unassembled WGS sequence"/>
</dbReference>
<feature type="transmembrane region" description="Helical" evidence="4">
    <location>
        <begin position="195"/>
        <end position="214"/>
    </location>
</feature>
<organism evidence="6 7">
    <name type="scientific">Pseudoponticoccus marisrubri</name>
    <dbReference type="NCBI Taxonomy" id="1685382"/>
    <lineage>
        <taxon>Bacteria</taxon>
        <taxon>Pseudomonadati</taxon>
        <taxon>Pseudomonadota</taxon>
        <taxon>Alphaproteobacteria</taxon>
        <taxon>Rhodobacterales</taxon>
        <taxon>Roseobacteraceae</taxon>
        <taxon>Pseudoponticoccus</taxon>
    </lineage>
</organism>
<comment type="caution">
    <text evidence="6">The sequence shown here is derived from an EMBL/GenBank/DDBJ whole genome shotgun (WGS) entry which is preliminary data.</text>
</comment>
<sequence>MRFLISLAALFLSVILLQLSSGGIGPLDALSGLALDFTTTQIGLLGSAHFAGFFLGCWWAPRLMGNVGHSRAFAAFTALGTIGILGHVLTDNAYAWAGLRIGQGLCIAGCYTVVEAWMQAKVTNANRGRTMGAYRLADLGAQLAAQFMISVLPPAHYASYTLLALICCAALLPLTVTRLRQPELPEAPRLQPGLAWARSPLAVAGVLVAALSGASFRMVGPLYGSGVGLETNQIALFLAAFLAGGALSQYPVGWLADRYDRRWVLIWMSVAAIGSCAFIAGVSDLPATGILLTAALFGLTTFPIFSVAAAHAHDFAASSERVELSAALMFWFATGAIAAPWLASALIELYGPPALFAMIALGHGGLVVFGLVRMRRRPAAAHRTPYVYSPRTSFQVGRLIARLRDRGTGQD</sequence>
<dbReference type="AlphaFoldDB" id="A0A0W7WGS1"/>
<dbReference type="OrthoDB" id="9810614at2"/>
<proteinExistence type="predicted"/>
<feature type="transmembrane region" description="Helical" evidence="4">
    <location>
        <begin position="157"/>
        <end position="174"/>
    </location>
</feature>
<dbReference type="InterPro" id="IPR020846">
    <property type="entry name" value="MFS_dom"/>
</dbReference>
<dbReference type="STRING" id="1685382.AVJ23_16080"/>
<accession>A0A0W7WGS1</accession>
<dbReference type="PANTHER" id="PTHR23521:SF3">
    <property type="entry name" value="MFS TRANSPORTER"/>
    <property type="match status" value="1"/>
</dbReference>
<feature type="transmembrane region" description="Helical" evidence="4">
    <location>
        <begin position="38"/>
        <end position="60"/>
    </location>
</feature>
<dbReference type="InterPro" id="IPR047200">
    <property type="entry name" value="MFS_YcaD-like"/>
</dbReference>
<dbReference type="RefSeq" id="WP_058863236.1">
    <property type="nucleotide sequence ID" value="NZ_LPXO01000011.1"/>
</dbReference>
<evidence type="ECO:0000256" key="3">
    <source>
        <dbReference type="ARBA" id="ARBA00023136"/>
    </source>
</evidence>
<keyword evidence="2 4" id="KW-1133">Transmembrane helix</keyword>
<feature type="transmembrane region" description="Helical" evidence="4">
    <location>
        <begin position="289"/>
        <end position="312"/>
    </location>
</feature>
<evidence type="ECO:0000256" key="2">
    <source>
        <dbReference type="ARBA" id="ARBA00022989"/>
    </source>
</evidence>
<dbReference type="GO" id="GO:0022857">
    <property type="term" value="F:transmembrane transporter activity"/>
    <property type="evidence" value="ECO:0007669"/>
    <property type="project" value="InterPro"/>
</dbReference>
<evidence type="ECO:0000256" key="4">
    <source>
        <dbReference type="SAM" id="Phobius"/>
    </source>
</evidence>
<feature type="transmembrane region" description="Helical" evidence="4">
    <location>
        <begin position="72"/>
        <end position="89"/>
    </location>
</feature>
<gene>
    <name evidence="6" type="ORF">AVJ23_16080</name>
</gene>
<feature type="transmembrane region" description="Helical" evidence="4">
    <location>
        <begin position="353"/>
        <end position="372"/>
    </location>
</feature>
<feature type="transmembrane region" description="Helical" evidence="4">
    <location>
        <begin position="324"/>
        <end position="347"/>
    </location>
</feature>
<keyword evidence="7" id="KW-1185">Reference proteome</keyword>
<dbReference type="Pfam" id="PF07690">
    <property type="entry name" value="MFS_1"/>
    <property type="match status" value="1"/>
</dbReference>
<dbReference type="InterPro" id="IPR036259">
    <property type="entry name" value="MFS_trans_sf"/>
</dbReference>
<keyword evidence="1 4" id="KW-0812">Transmembrane</keyword>
<feature type="domain" description="Major facilitator superfamily (MFS) profile" evidence="5">
    <location>
        <begin position="198"/>
        <end position="411"/>
    </location>
</feature>
<evidence type="ECO:0000313" key="7">
    <source>
        <dbReference type="Proteomes" id="UP000054396"/>
    </source>
</evidence>
<dbReference type="PANTHER" id="PTHR23521">
    <property type="entry name" value="TRANSPORTER MFS SUPERFAMILY"/>
    <property type="match status" value="1"/>
</dbReference>
<reference evidence="6 7" key="1">
    <citation type="submission" date="2015-12" db="EMBL/GenBank/DDBJ databases">
        <authorList>
            <person name="Shamseldin A."/>
            <person name="Moawad H."/>
            <person name="Abd El-Rahim W.M."/>
            <person name="Sadowsky M.J."/>
        </authorList>
    </citation>
    <scope>NUCLEOTIDE SEQUENCE [LARGE SCALE GENOMIC DNA]</scope>
    <source>
        <strain evidence="6 7">SJ5A-1</strain>
    </source>
</reference>
<name>A0A0W7WGS1_9RHOB</name>
<dbReference type="PROSITE" id="PS50850">
    <property type="entry name" value="MFS"/>
    <property type="match status" value="1"/>
</dbReference>
<dbReference type="InterPro" id="IPR011701">
    <property type="entry name" value="MFS"/>
</dbReference>
<evidence type="ECO:0000259" key="5">
    <source>
        <dbReference type="PROSITE" id="PS50850"/>
    </source>
</evidence>
<dbReference type="SUPFAM" id="SSF103473">
    <property type="entry name" value="MFS general substrate transporter"/>
    <property type="match status" value="1"/>
</dbReference>
<keyword evidence="3 4" id="KW-0472">Membrane</keyword>
<evidence type="ECO:0000256" key="1">
    <source>
        <dbReference type="ARBA" id="ARBA00022692"/>
    </source>
</evidence>